<feature type="region of interest" description="Disordered" evidence="1">
    <location>
        <begin position="29"/>
        <end position="118"/>
    </location>
</feature>
<keyword evidence="2" id="KW-0732">Signal</keyword>
<evidence type="ECO:0000256" key="1">
    <source>
        <dbReference type="SAM" id="MobiDB-lite"/>
    </source>
</evidence>
<evidence type="ECO:0000313" key="4">
    <source>
        <dbReference type="Proteomes" id="UP000298493"/>
    </source>
</evidence>
<proteinExistence type="predicted"/>
<name>A0A4Z1PC89_9PEZI</name>
<protein>
    <submittedName>
        <fullName evidence="3">Hyphally-regulated protein-like</fullName>
    </submittedName>
</protein>
<keyword evidence="4" id="KW-1185">Reference proteome</keyword>
<evidence type="ECO:0000256" key="2">
    <source>
        <dbReference type="SAM" id="SignalP"/>
    </source>
</evidence>
<feature type="signal peptide" evidence="2">
    <location>
        <begin position="1"/>
        <end position="19"/>
    </location>
</feature>
<feature type="chain" id="PRO_5021323277" evidence="2">
    <location>
        <begin position="20"/>
        <end position="118"/>
    </location>
</feature>
<evidence type="ECO:0000313" key="3">
    <source>
        <dbReference type="EMBL" id="TID25998.1"/>
    </source>
</evidence>
<feature type="compositionally biased region" description="Acidic residues" evidence="1">
    <location>
        <begin position="109"/>
        <end position="118"/>
    </location>
</feature>
<accession>A0A4Z1PC89</accession>
<sequence>MKFAIFATAALVAQATAFADPDFVKVGDIAKRESGPSPGGGHGGPGKHRRDSGPSPGTGNHRRGVQFEEVEVGGIKERSSGPSPGTGNHKRESGPSPGTGHQKRGVQFEEVEDGEIED</sequence>
<dbReference type="EMBL" id="SNSC02000003">
    <property type="protein sequence ID" value="TID25998.1"/>
    <property type="molecule type" value="Genomic_DNA"/>
</dbReference>
<reference evidence="3 4" key="1">
    <citation type="submission" date="2019-04" db="EMBL/GenBank/DDBJ databases">
        <title>High contiguity whole genome sequence and gene annotation resource for two Venturia nashicola isolates.</title>
        <authorList>
            <person name="Prokchorchik M."/>
            <person name="Won K."/>
            <person name="Lee Y."/>
            <person name="Choi E.D."/>
            <person name="Segonzac C."/>
            <person name="Sohn K.H."/>
        </authorList>
    </citation>
    <scope>NUCLEOTIDE SEQUENCE [LARGE SCALE GENOMIC DNA]</scope>
    <source>
        <strain evidence="3 4">PRI2</strain>
    </source>
</reference>
<comment type="caution">
    <text evidence="3">The sequence shown here is derived from an EMBL/GenBank/DDBJ whole genome shotgun (WGS) entry which is preliminary data.</text>
</comment>
<organism evidence="3 4">
    <name type="scientific">Venturia nashicola</name>
    <dbReference type="NCBI Taxonomy" id="86259"/>
    <lineage>
        <taxon>Eukaryota</taxon>
        <taxon>Fungi</taxon>
        <taxon>Dikarya</taxon>
        <taxon>Ascomycota</taxon>
        <taxon>Pezizomycotina</taxon>
        <taxon>Dothideomycetes</taxon>
        <taxon>Pleosporomycetidae</taxon>
        <taxon>Venturiales</taxon>
        <taxon>Venturiaceae</taxon>
        <taxon>Venturia</taxon>
    </lineage>
</organism>
<gene>
    <name evidence="3" type="ORF">E6O75_ATG03861</name>
</gene>
<dbReference type="Proteomes" id="UP000298493">
    <property type="component" value="Unassembled WGS sequence"/>
</dbReference>
<dbReference type="AlphaFoldDB" id="A0A4Z1PC89"/>